<reference evidence="1 2" key="1">
    <citation type="submission" date="2020-03" db="EMBL/GenBank/DDBJ databases">
        <authorList>
            <person name="Holtappels D."/>
            <person name="Bomans J.P.J."/>
            <person name="Lavigne R."/>
            <person name="Wagemans J."/>
        </authorList>
    </citation>
    <scope>NUCLEOTIDE SEQUENCE [LARGE SCALE GENOMIC DNA]</scope>
    <source>
        <strain evidence="1 2">OLIVR5</strain>
    </source>
</reference>
<dbReference type="InterPro" id="IPR043502">
    <property type="entry name" value="DNA/RNA_pol_sf"/>
</dbReference>
<dbReference type="Proteomes" id="UP000671873">
    <property type="component" value="Segment"/>
</dbReference>
<proteinExistence type="predicted"/>
<dbReference type="EMBL" id="MT234342">
    <property type="protein sequence ID" value="QIW87666.1"/>
    <property type="molecule type" value="Genomic_DNA"/>
</dbReference>
<protein>
    <submittedName>
        <fullName evidence="1">Uncharacterized protein</fullName>
    </submittedName>
</protein>
<gene>
    <name evidence="1" type="ORF">Ab1vBOLIVR5_gp18</name>
</gene>
<dbReference type="SUPFAM" id="SSF56672">
    <property type="entry name" value="DNA/RNA polymerases"/>
    <property type="match status" value="1"/>
</dbReference>
<evidence type="ECO:0000313" key="2">
    <source>
        <dbReference type="Proteomes" id="UP000671873"/>
    </source>
</evidence>
<name>A0A858MSE9_9CAUD</name>
<accession>A0A858MSE9</accession>
<organism evidence="1 2">
    <name type="scientific">Agrobacterium phage OLIVR5</name>
    <dbReference type="NCBI Taxonomy" id="2723773"/>
    <lineage>
        <taxon>Viruses</taxon>
        <taxon>Duplodnaviria</taxon>
        <taxon>Heunggongvirae</taxon>
        <taxon>Uroviricota</taxon>
        <taxon>Caudoviricetes</taxon>
        <taxon>Pootjesviridae</taxon>
        <taxon>Heverleevirus</taxon>
        <taxon>Heverleevirus OLIVR5</taxon>
    </lineage>
</organism>
<evidence type="ECO:0000313" key="1">
    <source>
        <dbReference type="EMBL" id="QIW87666.1"/>
    </source>
</evidence>
<keyword evidence="2" id="KW-1185">Reference proteome</keyword>
<sequence length="120" mass="13897">MSLFDEYPCIIRVESNPTEVTDRLKSLYEKIKNGTPQEKALAKWELNSEYGYFRPPLEIKEYDPALIEAITKNGQEVVRKLRDFYSENTDSCPEGLKKMPVNSDGSEPLVFELKFEKAQE</sequence>